<evidence type="ECO:0000313" key="2">
    <source>
        <dbReference type="Proteomes" id="UP001054945"/>
    </source>
</evidence>
<organism evidence="1 2">
    <name type="scientific">Caerostris extrusa</name>
    <name type="common">Bark spider</name>
    <name type="synonym">Caerostris bankana</name>
    <dbReference type="NCBI Taxonomy" id="172846"/>
    <lineage>
        <taxon>Eukaryota</taxon>
        <taxon>Metazoa</taxon>
        <taxon>Ecdysozoa</taxon>
        <taxon>Arthropoda</taxon>
        <taxon>Chelicerata</taxon>
        <taxon>Arachnida</taxon>
        <taxon>Araneae</taxon>
        <taxon>Araneomorphae</taxon>
        <taxon>Entelegynae</taxon>
        <taxon>Araneoidea</taxon>
        <taxon>Araneidae</taxon>
        <taxon>Caerostris</taxon>
    </lineage>
</organism>
<protein>
    <submittedName>
        <fullName evidence="1">Uncharacterized protein</fullName>
    </submittedName>
</protein>
<gene>
    <name evidence="1" type="ORF">CEXT_519281</name>
</gene>
<evidence type="ECO:0000313" key="1">
    <source>
        <dbReference type="EMBL" id="GIY44375.1"/>
    </source>
</evidence>
<sequence>MLSDNRGKVMSFLMLHGGRGHVLKILQTNKNFFETLIFPEIMTYELLEAITLWFVINWEDFSEGPGPRALRE</sequence>
<reference evidence="1 2" key="1">
    <citation type="submission" date="2021-06" db="EMBL/GenBank/DDBJ databases">
        <title>Caerostris extrusa draft genome.</title>
        <authorList>
            <person name="Kono N."/>
            <person name="Arakawa K."/>
        </authorList>
    </citation>
    <scope>NUCLEOTIDE SEQUENCE [LARGE SCALE GENOMIC DNA]</scope>
</reference>
<proteinExistence type="predicted"/>
<keyword evidence="2" id="KW-1185">Reference proteome</keyword>
<accession>A0AAV4TI01</accession>
<name>A0AAV4TI01_CAEEX</name>
<dbReference type="Proteomes" id="UP001054945">
    <property type="component" value="Unassembled WGS sequence"/>
</dbReference>
<dbReference type="EMBL" id="BPLR01011134">
    <property type="protein sequence ID" value="GIY44375.1"/>
    <property type="molecule type" value="Genomic_DNA"/>
</dbReference>
<dbReference type="AlphaFoldDB" id="A0AAV4TI01"/>
<comment type="caution">
    <text evidence="1">The sequence shown here is derived from an EMBL/GenBank/DDBJ whole genome shotgun (WGS) entry which is preliminary data.</text>
</comment>